<evidence type="ECO:0000259" key="5">
    <source>
        <dbReference type="Pfam" id="PF00251"/>
    </source>
</evidence>
<comment type="caution">
    <text evidence="6">The sequence shown here is derived from an EMBL/GenBank/DDBJ whole genome shotgun (WGS) entry which is preliminary data.</text>
</comment>
<evidence type="ECO:0000256" key="3">
    <source>
        <dbReference type="ARBA" id="ARBA00022801"/>
    </source>
</evidence>
<keyword evidence="4" id="KW-0326">Glycosidase</keyword>
<dbReference type="RefSeq" id="WP_305003887.1">
    <property type="nucleotide sequence ID" value="NZ_JAUQUB010000005.1"/>
</dbReference>
<evidence type="ECO:0000256" key="4">
    <source>
        <dbReference type="ARBA" id="ARBA00023295"/>
    </source>
</evidence>
<keyword evidence="3 6" id="KW-0378">Hydrolase</keyword>
<evidence type="ECO:0000313" key="6">
    <source>
        <dbReference type="EMBL" id="MDO7883461.1"/>
    </source>
</evidence>
<keyword evidence="7" id="KW-1185">Reference proteome</keyword>
<dbReference type="EC" id="3.2.1.26" evidence="2"/>
<sequence>MTFTLDAHWVWDFWLADDGELFHLYYLHAPKSLGDPHLRHRNARVGHATSTDLRDWTDLGEVLAPGPEGAFDGSATWTGSVVAAPDGSWRMFYTGSRFLSADSHANVETVGVAVSRDLHSWTKLPGPIVTADPRWYEVLGTSEWPEEAWRDPWVYRDPSGEGWHMLLTARSASGDVRDRGVIAHATSDDLEHWTVQPPLSEPGAGFAHLEVPQLVEIDGSPVLLFSCDSPALAGERAGSTGGIWALVAESTTGPFDAKQARLVVDESLYSGRVIRDRSGRCVMLAFENSTADGGFSGVLSDPLPVAIVGGMLELSRAEAGLS</sequence>
<protein>
    <recommendedName>
        <fullName evidence="2">beta-fructofuranosidase</fullName>
        <ecNumber evidence="2">3.2.1.26</ecNumber>
    </recommendedName>
</protein>
<accession>A0ABT9BR19</accession>
<dbReference type="InterPro" id="IPR023296">
    <property type="entry name" value="Glyco_hydro_beta-prop_sf"/>
</dbReference>
<dbReference type="CDD" id="cd18609">
    <property type="entry name" value="GH32-like"/>
    <property type="match status" value="1"/>
</dbReference>
<organism evidence="6 7">
    <name type="scientific">Antiquaquibacter soli</name>
    <dbReference type="NCBI Taxonomy" id="3064523"/>
    <lineage>
        <taxon>Bacteria</taxon>
        <taxon>Bacillati</taxon>
        <taxon>Actinomycetota</taxon>
        <taxon>Actinomycetes</taxon>
        <taxon>Micrococcales</taxon>
        <taxon>Microbacteriaceae</taxon>
        <taxon>Antiquaquibacter</taxon>
    </lineage>
</organism>
<feature type="domain" description="Glycosyl hydrolase family 32 N-terminal" evidence="5">
    <location>
        <begin position="20"/>
        <end position="289"/>
    </location>
</feature>
<dbReference type="Pfam" id="PF00251">
    <property type="entry name" value="Glyco_hydro_32N"/>
    <property type="match status" value="1"/>
</dbReference>
<dbReference type="InterPro" id="IPR001362">
    <property type="entry name" value="Glyco_hydro_32"/>
</dbReference>
<dbReference type="InterPro" id="IPR051214">
    <property type="entry name" value="GH32_Enzymes"/>
</dbReference>
<evidence type="ECO:0000313" key="7">
    <source>
        <dbReference type="Proteomes" id="UP001241072"/>
    </source>
</evidence>
<evidence type="ECO:0000256" key="2">
    <source>
        <dbReference type="ARBA" id="ARBA00012758"/>
    </source>
</evidence>
<reference evidence="6 7" key="1">
    <citation type="submission" date="2023-07" db="EMBL/GenBank/DDBJ databases">
        <title>Protaetiibacter sp. nov WY-16 isolated from soil.</title>
        <authorList>
            <person name="Liu B."/>
            <person name="Wan Y."/>
        </authorList>
    </citation>
    <scope>NUCLEOTIDE SEQUENCE [LARGE SCALE GENOMIC DNA]</scope>
    <source>
        <strain evidence="6 7">WY-16</strain>
    </source>
</reference>
<gene>
    <name evidence="6" type="ORF">Q5716_14605</name>
</gene>
<dbReference type="EMBL" id="JAUQUB010000005">
    <property type="protein sequence ID" value="MDO7883461.1"/>
    <property type="molecule type" value="Genomic_DNA"/>
</dbReference>
<dbReference type="PANTHER" id="PTHR43101:SF1">
    <property type="entry name" value="BETA-FRUCTOSIDASE"/>
    <property type="match status" value="1"/>
</dbReference>
<dbReference type="PANTHER" id="PTHR43101">
    <property type="entry name" value="BETA-FRUCTOSIDASE"/>
    <property type="match status" value="1"/>
</dbReference>
<dbReference type="InterPro" id="IPR013148">
    <property type="entry name" value="Glyco_hydro_32_N"/>
</dbReference>
<dbReference type="Proteomes" id="UP001241072">
    <property type="component" value="Unassembled WGS sequence"/>
</dbReference>
<evidence type="ECO:0000256" key="1">
    <source>
        <dbReference type="ARBA" id="ARBA00009902"/>
    </source>
</evidence>
<dbReference type="SMART" id="SM00640">
    <property type="entry name" value="Glyco_32"/>
    <property type="match status" value="1"/>
</dbReference>
<dbReference type="SUPFAM" id="SSF75005">
    <property type="entry name" value="Arabinanase/levansucrase/invertase"/>
    <property type="match status" value="1"/>
</dbReference>
<dbReference type="Gene3D" id="2.115.10.20">
    <property type="entry name" value="Glycosyl hydrolase domain, family 43"/>
    <property type="match status" value="1"/>
</dbReference>
<comment type="similarity">
    <text evidence="1">Belongs to the glycosyl hydrolase 32 family.</text>
</comment>
<dbReference type="GO" id="GO:0016787">
    <property type="term" value="F:hydrolase activity"/>
    <property type="evidence" value="ECO:0007669"/>
    <property type="project" value="UniProtKB-KW"/>
</dbReference>
<proteinExistence type="inferred from homology"/>
<name>A0ABT9BR19_9MICO</name>